<proteinExistence type="predicted"/>
<feature type="repeat" description="ANK" evidence="6">
    <location>
        <begin position="705"/>
        <end position="737"/>
    </location>
</feature>
<evidence type="ECO:0000256" key="7">
    <source>
        <dbReference type="SAM" id="MobiDB-lite"/>
    </source>
</evidence>
<keyword evidence="9" id="KW-1185">Reference proteome</keyword>
<dbReference type="SUPFAM" id="SSF57850">
    <property type="entry name" value="RING/U-box"/>
    <property type="match status" value="1"/>
</dbReference>
<feature type="compositionally biased region" description="Acidic residues" evidence="7">
    <location>
        <begin position="215"/>
        <end position="232"/>
    </location>
</feature>
<feature type="repeat" description="ANK" evidence="6">
    <location>
        <begin position="626"/>
        <end position="658"/>
    </location>
</feature>
<evidence type="ECO:0000256" key="5">
    <source>
        <dbReference type="ARBA" id="ARBA00023043"/>
    </source>
</evidence>
<dbReference type="InterPro" id="IPR036770">
    <property type="entry name" value="Ankyrin_rpt-contain_sf"/>
</dbReference>
<dbReference type="EMBL" id="JAULSW010000002">
    <property type="protein sequence ID" value="KAK3390880.1"/>
    <property type="molecule type" value="Genomic_DNA"/>
</dbReference>
<dbReference type="SUPFAM" id="SSF48403">
    <property type="entry name" value="Ankyrin repeat"/>
    <property type="match status" value="3"/>
</dbReference>
<feature type="repeat" description="ANK" evidence="6">
    <location>
        <begin position="154"/>
        <end position="186"/>
    </location>
</feature>
<dbReference type="SMART" id="SM00248">
    <property type="entry name" value="ANK"/>
    <property type="match status" value="14"/>
</dbReference>
<name>A0AAE0U521_9PEZI</name>
<dbReference type="PANTHER" id="PTHR24123:SF33">
    <property type="entry name" value="PROTEIN HOS4"/>
    <property type="match status" value="1"/>
</dbReference>
<feature type="repeat" description="ANK" evidence="6">
    <location>
        <begin position="447"/>
        <end position="479"/>
    </location>
</feature>
<dbReference type="PRINTS" id="PR01415">
    <property type="entry name" value="ANKYRIN"/>
</dbReference>
<dbReference type="AlphaFoldDB" id="A0AAE0U521"/>
<dbReference type="InterPro" id="IPR051165">
    <property type="entry name" value="Multifunctional_ANK_Repeat"/>
</dbReference>
<evidence type="ECO:0000256" key="6">
    <source>
        <dbReference type="PROSITE-ProRule" id="PRU00023"/>
    </source>
</evidence>
<evidence type="ECO:0000256" key="2">
    <source>
        <dbReference type="ARBA" id="ARBA00022737"/>
    </source>
</evidence>
<organism evidence="8 9">
    <name type="scientific">Podospora didyma</name>
    <dbReference type="NCBI Taxonomy" id="330526"/>
    <lineage>
        <taxon>Eukaryota</taxon>
        <taxon>Fungi</taxon>
        <taxon>Dikarya</taxon>
        <taxon>Ascomycota</taxon>
        <taxon>Pezizomycotina</taxon>
        <taxon>Sordariomycetes</taxon>
        <taxon>Sordariomycetidae</taxon>
        <taxon>Sordariales</taxon>
        <taxon>Podosporaceae</taxon>
        <taxon>Podospora</taxon>
    </lineage>
</organism>
<dbReference type="PROSITE" id="PS50297">
    <property type="entry name" value="ANK_REP_REGION"/>
    <property type="match status" value="5"/>
</dbReference>
<evidence type="ECO:0000256" key="1">
    <source>
        <dbReference type="ARBA" id="ARBA00022723"/>
    </source>
</evidence>
<keyword evidence="2" id="KW-0677">Repeat</keyword>
<feature type="repeat" description="ANK" evidence="6">
    <location>
        <begin position="480"/>
        <end position="512"/>
    </location>
</feature>
<dbReference type="Proteomes" id="UP001285441">
    <property type="component" value="Unassembled WGS sequence"/>
</dbReference>
<dbReference type="InterPro" id="IPR043145">
    <property type="entry name" value="Znf_ZZ_sf"/>
</dbReference>
<keyword evidence="1" id="KW-0479">Metal-binding</keyword>
<keyword evidence="3" id="KW-0863">Zinc-finger</keyword>
<dbReference type="Gene3D" id="3.30.60.90">
    <property type="match status" value="1"/>
</dbReference>
<accession>A0AAE0U521</accession>
<keyword evidence="5 6" id="KW-0040">ANK repeat</keyword>
<dbReference type="Gene3D" id="1.25.40.20">
    <property type="entry name" value="Ankyrin repeat-containing domain"/>
    <property type="match status" value="4"/>
</dbReference>
<feature type="repeat" description="ANK" evidence="6">
    <location>
        <begin position="88"/>
        <end position="120"/>
    </location>
</feature>
<evidence type="ECO:0000313" key="9">
    <source>
        <dbReference type="Proteomes" id="UP001285441"/>
    </source>
</evidence>
<evidence type="ECO:0000256" key="3">
    <source>
        <dbReference type="ARBA" id="ARBA00022771"/>
    </source>
</evidence>
<keyword evidence="4" id="KW-0862">Zinc</keyword>
<feature type="repeat" description="ANK" evidence="6">
    <location>
        <begin position="414"/>
        <end position="446"/>
    </location>
</feature>
<protein>
    <submittedName>
        <fullName evidence="8">Ankyrin repeat-containing domain protein</fullName>
    </submittedName>
</protein>
<feature type="repeat" description="ANK" evidence="6">
    <location>
        <begin position="286"/>
        <end position="318"/>
    </location>
</feature>
<reference evidence="8" key="2">
    <citation type="submission" date="2023-06" db="EMBL/GenBank/DDBJ databases">
        <authorList>
            <consortium name="Lawrence Berkeley National Laboratory"/>
            <person name="Haridas S."/>
            <person name="Hensen N."/>
            <person name="Bonometti L."/>
            <person name="Westerberg I."/>
            <person name="Brannstrom I.O."/>
            <person name="Guillou S."/>
            <person name="Cros-Aarteil S."/>
            <person name="Calhoun S."/>
            <person name="Kuo A."/>
            <person name="Mondo S."/>
            <person name="Pangilinan J."/>
            <person name="Riley R."/>
            <person name="LaButti K."/>
            <person name="Andreopoulos B."/>
            <person name="Lipzen A."/>
            <person name="Chen C."/>
            <person name="Yanf M."/>
            <person name="Daum C."/>
            <person name="Ng V."/>
            <person name="Clum A."/>
            <person name="Steindorff A."/>
            <person name="Ohm R."/>
            <person name="Martin F."/>
            <person name="Silar P."/>
            <person name="Natvig D."/>
            <person name="Lalanne C."/>
            <person name="Gautier V."/>
            <person name="Ament-velasquez S.L."/>
            <person name="Kruys A."/>
            <person name="Hutchinson M.I."/>
            <person name="Powell A.J."/>
            <person name="Barry K."/>
            <person name="Miller A.N."/>
            <person name="Grigoriev I.V."/>
            <person name="Debuchy R."/>
            <person name="Gladieux P."/>
            <person name="Thoren M.H."/>
            <person name="Johannesson H."/>
        </authorList>
    </citation>
    <scope>NUCLEOTIDE SEQUENCE</scope>
    <source>
        <strain evidence="8">CBS 232.78</strain>
    </source>
</reference>
<gene>
    <name evidence="8" type="ORF">B0H63DRAFT_466687</name>
</gene>
<sequence length="834" mass="90517">MKRPYINIIGERDAGDIFLAALQLGNHETATNIMLKSKRLGSLPDGTIAKAVLIACEFRDEPIASAILADAELSQKLMDDLGDDSFAPAWNPIHVAAATGQASLVKKLLDLPVEVNLVTPEHRTALMIAAMHGFSRLAILLVENSAFVDCCDDAGMTPLHFASLCGSKSIVQLLMANDADVVAQTYSHDMPLQLAICNGHLEAAQSIIEKIAAEGEEDDMEIDSDDDEDVNDSGESLKESDDDPTPFPRQKALGYALCEIAKQDVVDIATTLVKEAKANVGVAGKSGMTPLHFAARNGSLDLVQLLVESGASISLKAKNYRTPLELACSYGKLNVVKELLRAADASPSTDGKHDLEALKAVCSSGETALLRALLSRYDADGLGQGLISASVNSQTSTAEVLLDSGCNLEAVDAYKNTALHFAAYTDTPVMVQLLILRGSVLDCKDDSGSTPMSDAARVGSHDSMKLLINAGADTEAKNTTGETALSRAIYWEKPETVRLLLERGAEMRLPDYWKDREGGDIQTILEFTLRRSSQETARAVIRAYGGGKGEEEVTPGKALSLVLKYEPAVLSSLLDSWPEAVDSLSQLTNAESGTILHTLVAEGNIEQLKFVLPRIDVPSFKAVDVAGRLPIHLSAHYGNAALMELLLGGDVSLETPDCQGRNALHYAVVSRRWSISKDVMRLYREKNPNATKETIDSFVNAPDADGWTPLHWACRQTDPDVVEFIIGQGGNNLAKTKSNWTPWHVATFHDLTSMRFMKFLSEPIESEKASGLLAEEIQRHNASCDICYCTIHGRRHQCQSDACRDFDMCFKCYGNHSRGIELHPRGHEFEVLNG</sequence>
<dbReference type="Pfam" id="PF12796">
    <property type="entry name" value="Ank_2"/>
    <property type="match status" value="5"/>
</dbReference>
<reference evidence="8" key="1">
    <citation type="journal article" date="2023" name="Mol. Phylogenet. Evol.">
        <title>Genome-scale phylogeny and comparative genomics of the fungal order Sordariales.</title>
        <authorList>
            <person name="Hensen N."/>
            <person name="Bonometti L."/>
            <person name="Westerberg I."/>
            <person name="Brannstrom I.O."/>
            <person name="Guillou S."/>
            <person name="Cros-Aarteil S."/>
            <person name="Calhoun S."/>
            <person name="Haridas S."/>
            <person name="Kuo A."/>
            <person name="Mondo S."/>
            <person name="Pangilinan J."/>
            <person name="Riley R."/>
            <person name="LaButti K."/>
            <person name="Andreopoulos B."/>
            <person name="Lipzen A."/>
            <person name="Chen C."/>
            <person name="Yan M."/>
            <person name="Daum C."/>
            <person name="Ng V."/>
            <person name="Clum A."/>
            <person name="Steindorff A."/>
            <person name="Ohm R.A."/>
            <person name="Martin F."/>
            <person name="Silar P."/>
            <person name="Natvig D.O."/>
            <person name="Lalanne C."/>
            <person name="Gautier V."/>
            <person name="Ament-Velasquez S.L."/>
            <person name="Kruys A."/>
            <person name="Hutchinson M.I."/>
            <person name="Powell A.J."/>
            <person name="Barry K."/>
            <person name="Miller A.N."/>
            <person name="Grigoriev I.V."/>
            <person name="Debuchy R."/>
            <person name="Gladieux P."/>
            <person name="Hiltunen Thoren M."/>
            <person name="Johannesson H."/>
        </authorList>
    </citation>
    <scope>NUCLEOTIDE SEQUENCE</scope>
    <source>
        <strain evidence="8">CBS 232.78</strain>
    </source>
</reference>
<comment type="caution">
    <text evidence="8">The sequence shown here is derived from an EMBL/GenBank/DDBJ whole genome shotgun (WGS) entry which is preliminary data.</text>
</comment>
<evidence type="ECO:0000313" key="8">
    <source>
        <dbReference type="EMBL" id="KAK3390880.1"/>
    </source>
</evidence>
<dbReference type="GO" id="GO:0008270">
    <property type="term" value="F:zinc ion binding"/>
    <property type="evidence" value="ECO:0007669"/>
    <property type="project" value="UniProtKB-KW"/>
</dbReference>
<dbReference type="InterPro" id="IPR002110">
    <property type="entry name" value="Ankyrin_rpt"/>
</dbReference>
<dbReference type="PANTHER" id="PTHR24123">
    <property type="entry name" value="ANKYRIN REPEAT-CONTAINING"/>
    <property type="match status" value="1"/>
</dbReference>
<dbReference type="CDD" id="cd02249">
    <property type="entry name" value="ZZ"/>
    <property type="match status" value="1"/>
</dbReference>
<feature type="region of interest" description="Disordered" evidence="7">
    <location>
        <begin position="215"/>
        <end position="247"/>
    </location>
</feature>
<dbReference type="PROSITE" id="PS50088">
    <property type="entry name" value="ANK_REPEAT"/>
    <property type="match status" value="8"/>
</dbReference>
<evidence type="ECO:0000256" key="4">
    <source>
        <dbReference type="ARBA" id="ARBA00022833"/>
    </source>
</evidence>